<dbReference type="Proteomes" id="UP001174932">
    <property type="component" value="Unassembled WGS sequence"/>
</dbReference>
<evidence type="ECO:0000313" key="1">
    <source>
        <dbReference type="EMBL" id="MDO6965498.1"/>
    </source>
</evidence>
<dbReference type="SUPFAM" id="SSF52540">
    <property type="entry name" value="P-loop containing nucleoside triphosphate hydrolases"/>
    <property type="match status" value="1"/>
</dbReference>
<protein>
    <recommendedName>
        <fullName evidence="3">Sulfotransferase domain-containing protein</fullName>
    </recommendedName>
</protein>
<sequence length="295" mass="34128">MAAPHSYVHIGLENTGTTYLQKCLAASREKLSRHNVLYPLTYDVESHLELAAYAKDETSDDTVRIMAGLTRAEDTEPFRSNYERNLIEQLSKKQFQKVVFSSEHLSSRLVDKDEIARLKALLSRFSDKISVIVYLRRQDEVALSMYSTAVRGGWVNPISNPDERTALQRFDYRNILDTWSGIFGKDNLIIRIYNDEVRNDIVKDFCKVTSIDDNLVEKMAQSENARLDARKIEFLRLLNKYLPVVENGQLSQRRGNLAQMVEKSLRQALNLLFQARCPNLWNCFIRAICMWRIAI</sequence>
<comment type="caution">
    <text evidence="1">The sequence shown here is derived from an EMBL/GenBank/DDBJ whole genome shotgun (WGS) entry which is preliminary data.</text>
</comment>
<dbReference type="Gene3D" id="3.40.50.300">
    <property type="entry name" value="P-loop containing nucleotide triphosphate hydrolases"/>
    <property type="match status" value="1"/>
</dbReference>
<gene>
    <name evidence="1" type="ORF">Q4481_16145</name>
</gene>
<name>A0ABT8YQ60_9HYPH</name>
<evidence type="ECO:0008006" key="3">
    <source>
        <dbReference type="Google" id="ProtNLM"/>
    </source>
</evidence>
<dbReference type="InterPro" id="IPR027417">
    <property type="entry name" value="P-loop_NTPase"/>
</dbReference>
<keyword evidence="2" id="KW-1185">Reference proteome</keyword>
<dbReference type="EMBL" id="JAUOZU010000012">
    <property type="protein sequence ID" value="MDO6965498.1"/>
    <property type="molecule type" value="Genomic_DNA"/>
</dbReference>
<proteinExistence type="predicted"/>
<reference evidence="1" key="1">
    <citation type="journal article" date="2015" name="Int. J. Syst. Evol. Microbiol.">
        <title>Rhizobium alvei sp. nov., isolated from a freshwater river.</title>
        <authorList>
            <person name="Sheu S.Y."/>
            <person name="Huang H.W."/>
            <person name="Young C.C."/>
            <person name="Chen W.M."/>
        </authorList>
    </citation>
    <scope>NUCLEOTIDE SEQUENCE</scope>
    <source>
        <strain evidence="1">TNR-22</strain>
    </source>
</reference>
<evidence type="ECO:0000313" key="2">
    <source>
        <dbReference type="Proteomes" id="UP001174932"/>
    </source>
</evidence>
<reference evidence="1" key="2">
    <citation type="submission" date="2023-07" db="EMBL/GenBank/DDBJ databases">
        <authorList>
            <person name="Shen H."/>
        </authorList>
    </citation>
    <scope>NUCLEOTIDE SEQUENCE</scope>
    <source>
        <strain evidence="1">TNR-22</strain>
    </source>
</reference>
<accession>A0ABT8YQ60</accession>
<organism evidence="1 2">
    <name type="scientific">Rhizobium alvei</name>
    <dbReference type="NCBI Taxonomy" id="1132659"/>
    <lineage>
        <taxon>Bacteria</taxon>
        <taxon>Pseudomonadati</taxon>
        <taxon>Pseudomonadota</taxon>
        <taxon>Alphaproteobacteria</taxon>
        <taxon>Hyphomicrobiales</taxon>
        <taxon>Rhizobiaceae</taxon>
        <taxon>Rhizobium/Agrobacterium group</taxon>
        <taxon>Rhizobium</taxon>
    </lineage>
</organism>
<dbReference type="RefSeq" id="WP_304377434.1">
    <property type="nucleotide sequence ID" value="NZ_JAUOZU010000012.1"/>
</dbReference>